<reference evidence="11 12" key="1">
    <citation type="submission" date="2024-02" db="EMBL/GenBank/DDBJ databases">
        <authorList>
            <person name="Vignale AGUSTIN F."/>
            <person name="Sosa J E."/>
            <person name="Modenutti C."/>
        </authorList>
    </citation>
    <scope>NUCLEOTIDE SEQUENCE [LARGE SCALE GENOMIC DNA]</scope>
</reference>
<dbReference type="NCBIfam" id="TIGR01494">
    <property type="entry name" value="ATPase_P-type"/>
    <property type="match status" value="1"/>
</dbReference>
<feature type="domain" description="P-type ATPase A" evidence="8">
    <location>
        <begin position="182"/>
        <end position="223"/>
    </location>
</feature>
<dbReference type="InterPro" id="IPR023298">
    <property type="entry name" value="ATPase_P-typ_TM_dom_sf"/>
</dbReference>
<dbReference type="Gene3D" id="2.70.150.10">
    <property type="entry name" value="Calcium-transporting ATPase, cytoplasmic transduction domain A"/>
    <property type="match status" value="1"/>
</dbReference>
<dbReference type="GO" id="GO:0016020">
    <property type="term" value="C:membrane"/>
    <property type="evidence" value="ECO:0007669"/>
    <property type="project" value="UniProtKB-SubCell"/>
</dbReference>
<sequence>MSSNCPSIFVCTPNRPTRTQLDMLCDSTTLTIEPPLFSTIDPSSIAKLVETKDLRWLSEQGGVEGLVSALETHAENGIQGNSTDINNRCRVFGSNFYGEDKPAKKFYHFGLEALKHPMIVILLVCAVLSLCFDIKEHGPIEGWYGGVSKLVAILIIVTVSAVSNFWPHRLCHKLSEARSHIPQVDVVRSSQRLRISLPSIVVGDIVVLKPGDQVLADGLFLRGCSLQRGAPIVDVLKALVGIVATPAMVAATSAPEGLLLAVKITLAYSMKRMLNDDNVVLRRPSVCDAIGSVTTICTNITGSLTIDYEEVDKLWLGFSYIEQPLANLIAPNVIELLHRGIGLNATQPHSRSFFQSPQNPTEKAIFDWAIRQTGMNIDSLRRSYTILDIEPFNSENRQNRVFICKNGYNVIHVHRKGDPKMIIPLCSHYYETTGTVKVINQNERVLLDQILEDMSKIGLRCIAFAHRETPTPNSCPDQQLILLSFVGLKNSLRYGVEDVVKDCRRAGVNIRIITENNIQTARAIATKCGIVGANEKPGEVAEGVEFQNYTQEERMKKVLNISVMARASPQDKLLIVQCLKQKGHVVAVVGCGIRDVQALREADVGLCLGTQGADIAKACSDIVIQHEDLASVINILRWGRGIFESVQIYIQLLLIASFVALVTDFVMAISTGEPSNIDAMALLSVGKVPYPTLQLMWVKLIMDTLVALAVTIKQPAEELVNRPPRGRNAPLMTNIMLGNIMVQALYQIAILLTIHFKGKSIFNVNPNAKGTMILNT</sequence>
<dbReference type="Gene3D" id="1.20.1110.10">
    <property type="entry name" value="Calcium-transporting ATPase, transmembrane domain"/>
    <property type="match status" value="3"/>
</dbReference>
<keyword evidence="5 7" id="KW-1133">Transmembrane helix</keyword>
<protein>
    <recommendedName>
        <fullName evidence="13">Calcium-transporting ATPase</fullName>
    </recommendedName>
</protein>
<evidence type="ECO:0000256" key="5">
    <source>
        <dbReference type="ARBA" id="ARBA00022989"/>
    </source>
</evidence>
<dbReference type="Proteomes" id="UP001642360">
    <property type="component" value="Unassembled WGS sequence"/>
</dbReference>
<evidence type="ECO:0000256" key="6">
    <source>
        <dbReference type="ARBA" id="ARBA00023136"/>
    </source>
</evidence>
<dbReference type="SUPFAM" id="SSF81665">
    <property type="entry name" value="Calcium ATPase, transmembrane domain M"/>
    <property type="match status" value="1"/>
</dbReference>
<dbReference type="InterPro" id="IPR036412">
    <property type="entry name" value="HAD-like_sf"/>
</dbReference>
<evidence type="ECO:0000256" key="1">
    <source>
        <dbReference type="ARBA" id="ARBA00004370"/>
    </source>
</evidence>
<dbReference type="InterPro" id="IPR059000">
    <property type="entry name" value="ATPase_P-type_domA"/>
</dbReference>
<dbReference type="Gene3D" id="3.40.1110.10">
    <property type="entry name" value="Calcium-transporting ATPase, cytoplasmic domain N"/>
    <property type="match status" value="2"/>
</dbReference>
<dbReference type="InterPro" id="IPR023299">
    <property type="entry name" value="ATPase_P-typ_cyto_dom_N"/>
</dbReference>
<dbReference type="InterPro" id="IPR004014">
    <property type="entry name" value="ATPase_P-typ_cation-transptr_N"/>
</dbReference>
<evidence type="ECO:0000256" key="4">
    <source>
        <dbReference type="ARBA" id="ARBA00022842"/>
    </source>
</evidence>
<proteinExistence type="predicted"/>
<dbReference type="SUPFAM" id="SSF56784">
    <property type="entry name" value="HAD-like"/>
    <property type="match status" value="1"/>
</dbReference>
<dbReference type="Pfam" id="PF00689">
    <property type="entry name" value="Cation_ATPase_C"/>
    <property type="match status" value="1"/>
</dbReference>
<dbReference type="EMBL" id="CAUOFW020006289">
    <property type="protein sequence ID" value="CAK9174136.1"/>
    <property type="molecule type" value="Genomic_DNA"/>
</dbReference>
<accession>A0ABC8U534</accession>
<keyword evidence="2 7" id="KW-0812">Transmembrane</keyword>
<evidence type="ECO:0000313" key="12">
    <source>
        <dbReference type="Proteomes" id="UP001642360"/>
    </source>
</evidence>
<dbReference type="PRINTS" id="PR00119">
    <property type="entry name" value="CATATPASE"/>
</dbReference>
<feature type="transmembrane region" description="Helical" evidence="7">
    <location>
        <begin position="731"/>
        <end position="756"/>
    </location>
</feature>
<dbReference type="GO" id="GO:0046872">
    <property type="term" value="F:metal ion binding"/>
    <property type="evidence" value="ECO:0007669"/>
    <property type="project" value="UniProtKB-KW"/>
</dbReference>
<gene>
    <name evidence="11" type="ORF">ILEXP_LOCUS43873</name>
</gene>
<evidence type="ECO:0000259" key="8">
    <source>
        <dbReference type="Pfam" id="PF00122"/>
    </source>
</evidence>
<comment type="subcellular location">
    <subcellularLocation>
        <location evidence="1">Membrane</location>
    </subcellularLocation>
</comment>
<evidence type="ECO:0000259" key="9">
    <source>
        <dbReference type="Pfam" id="PF00689"/>
    </source>
</evidence>
<dbReference type="AlphaFoldDB" id="A0ABC8U534"/>
<dbReference type="Pfam" id="PF00122">
    <property type="entry name" value="E1-E2_ATPase"/>
    <property type="match status" value="1"/>
</dbReference>
<dbReference type="Gene3D" id="3.40.50.1000">
    <property type="entry name" value="HAD superfamily/HAD-like"/>
    <property type="match status" value="2"/>
</dbReference>
<evidence type="ECO:0000256" key="3">
    <source>
        <dbReference type="ARBA" id="ARBA00022723"/>
    </source>
</evidence>
<dbReference type="Pfam" id="PF00690">
    <property type="entry name" value="Cation_ATPase_N"/>
    <property type="match status" value="1"/>
</dbReference>
<dbReference type="InterPro" id="IPR023214">
    <property type="entry name" value="HAD_sf"/>
</dbReference>
<feature type="domain" description="Cation-transporting P-type ATPase N-terminal" evidence="10">
    <location>
        <begin position="60"/>
        <end position="129"/>
    </location>
</feature>
<dbReference type="InterPro" id="IPR001757">
    <property type="entry name" value="P_typ_ATPase"/>
</dbReference>
<keyword evidence="3" id="KW-0479">Metal-binding</keyword>
<name>A0ABC8U534_9AQUA</name>
<dbReference type="PANTHER" id="PTHR24093:SF518">
    <property type="entry name" value="CALCIUM-TRANSPORTING ATPASE"/>
    <property type="match status" value="1"/>
</dbReference>
<evidence type="ECO:0000259" key="10">
    <source>
        <dbReference type="Pfam" id="PF00690"/>
    </source>
</evidence>
<keyword evidence="4" id="KW-0460">Magnesium</keyword>
<dbReference type="SUPFAM" id="SSF81660">
    <property type="entry name" value="Metal cation-transporting ATPase, ATP-binding domain N"/>
    <property type="match status" value="1"/>
</dbReference>
<dbReference type="PRINTS" id="PR00120">
    <property type="entry name" value="HATPASE"/>
</dbReference>
<feature type="transmembrane region" description="Helical" evidence="7">
    <location>
        <begin position="648"/>
        <end position="670"/>
    </location>
</feature>
<dbReference type="InterPro" id="IPR006068">
    <property type="entry name" value="ATPase_P-typ_cation-transptr_C"/>
</dbReference>
<keyword evidence="12" id="KW-1185">Reference proteome</keyword>
<evidence type="ECO:0000256" key="2">
    <source>
        <dbReference type="ARBA" id="ARBA00022692"/>
    </source>
</evidence>
<comment type="caution">
    <text evidence="11">The sequence shown here is derived from an EMBL/GenBank/DDBJ whole genome shotgun (WGS) entry which is preliminary data.</text>
</comment>
<keyword evidence="6 7" id="KW-0472">Membrane</keyword>
<evidence type="ECO:0000313" key="11">
    <source>
        <dbReference type="EMBL" id="CAK9174136.1"/>
    </source>
</evidence>
<evidence type="ECO:0008006" key="13">
    <source>
        <dbReference type="Google" id="ProtNLM"/>
    </source>
</evidence>
<dbReference type="PANTHER" id="PTHR24093">
    <property type="entry name" value="CATION TRANSPORTING ATPASE"/>
    <property type="match status" value="1"/>
</dbReference>
<dbReference type="Pfam" id="PF13246">
    <property type="entry name" value="Cation_ATPase"/>
    <property type="match status" value="1"/>
</dbReference>
<evidence type="ECO:0000256" key="7">
    <source>
        <dbReference type="SAM" id="Phobius"/>
    </source>
</evidence>
<organism evidence="11 12">
    <name type="scientific">Ilex paraguariensis</name>
    <name type="common">yerba mate</name>
    <dbReference type="NCBI Taxonomy" id="185542"/>
    <lineage>
        <taxon>Eukaryota</taxon>
        <taxon>Viridiplantae</taxon>
        <taxon>Streptophyta</taxon>
        <taxon>Embryophyta</taxon>
        <taxon>Tracheophyta</taxon>
        <taxon>Spermatophyta</taxon>
        <taxon>Magnoliopsida</taxon>
        <taxon>eudicotyledons</taxon>
        <taxon>Gunneridae</taxon>
        <taxon>Pentapetalae</taxon>
        <taxon>asterids</taxon>
        <taxon>campanulids</taxon>
        <taxon>Aquifoliales</taxon>
        <taxon>Aquifoliaceae</taxon>
        <taxon>Ilex</taxon>
    </lineage>
</organism>
<feature type="domain" description="Cation-transporting P-type ATPase C-terminal" evidence="9">
    <location>
        <begin position="690"/>
        <end position="776"/>
    </location>
</feature>